<dbReference type="Gene3D" id="3.40.50.10300">
    <property type="entry name" value="CoaB-like"/>
    <property type="match status" value="1"/>
</dbReference>
<keyword evidence="3" id="KW-0511">Multifunctional enzyme</keyword>
<dbReference type="NCBIfam" id="TIGR00521">
    <property type="entry name" value="coaBC_dfp"/>
    <property type="match status" value="1"/>
</dbReference>
<dbReference type="PANTHER" id="PTHR14359:SF6">
    <property type="entry name" value="PHOSPHOPANTOTHENOYLCYSTEINE DECARBOXYLASE"/>
    <property type="match status" value="1"/>
</dbReference>
<feature type="binding site" evidence="3">
    <location>
        <position position="324"/>
    </location>
    <ligand>
        <name>CTP</name>
        <dbReference type="ChEBI" id="CHEBI:37563"/>
    </ligand>
</feature>
<comment type="function">
    <text evidence="3">Catalyzes two sequential steps in the biosynthesis of coenzyme A. In the first step cysteine is conjugated to 4'-phosphopantothenate to form 4-phosphopantothenoylcysteine. In the second step the latter compound is decarboxylated to form 4'-phosphopantotheine.</text>
</comment>
<comment type="pathway">
    <text evidence="3 4">Cofactor biosynthesis; coenzyme A biosynthesis; CoA from (R)-pantothenate: step 2/5.</text>
</comment>
<evidence type="ECO:0000256" key="4">
    <source>
        <dbReference type="RuleBase" id="RU364078"/>
    </source>
</evidence>
<dbReference type="GO" id="GO:0010181">
    <property type="term" value="F:FMN binding"/>
    <property type="evidence" value="ECO:0007669"/>
    <property type="project" value="UniProtKB-UniRule"/>
</dbReference>
<dbReference type="EMBL" id="CP012502">
    <property type="protein sequence ID" value="AOM83241.1"/>
    <property type="molecule type" value="Genomic_DNA"/>
</dbReference>
<dbReference type="Gene3D" id="3.40.50.1950">
    <property type="entry name" value="Flavin prenyltransferase-like"/>
    <property type="match status" value="1"/>
</dbReference>
<feature type="binding site" evidence="3">
    <location>
        <position position="342"/>
    </location>
    <ligand>
        <name>CTP</name>
        <dbReference type="ChEBI" id="CHEBI:37563"/>
    </ligand>
</feature>
<feature type="binding site" evidence="3">
    <location>
        <position position="280"/>
    </location>
    <ligand>
        <name>CTP</name>
        <dbReference type="ChEBI" id="CHEBI:37563"/>
    </ligand>
</feature>
<comment type="catalytic activity">
    <reaction evidence="3 4">
        <text>(R)-4'-phosphopantothenate + L-cysteine + CTP = N-[(R)-4-phosphopantothenoyl]-L-cysteine + CMP + diphosphate + H(+)</text>
        <dbReference type="Rhea" id="RHEA:19397"/>
        <dbReference type="ChEBI" id="CHEBI:10986"/>
        <dbReference type="ChEBI" id="CHEBI:15378"/>
        <dbReference type="ChEBI" id="CHEBI:33019"/>
        <dbReference type="ChEBI" id="CHEBI:35235"/>
        <dbReference type="ChEBI" id="CHEBI:37563"/>
        <dbReference type="ChEBI" id="CHEBI:59458"/>
        <dbReference type="ChEBI" id="CHEBI:60377"/>
        <dbReference type="EC" id="6.3.2.5"/>
    </reaction>
</comment>
<evidence type="ECO:0000256" key="1">
    <source>
        <dbReference type="ARBA" id="ARBA00022793"/>
    </source>
</evidence>
<dbReference type="GO" id="GO:0004633">
    <property type="term" value="F:phosphopantothenoylcysteine decarboxylase activity"/>
    <property type="evidence" value="ECO:0007669"/>
    <property type="project" value="UniProtKB-UniRule"/>
</dbReference>
<evidence type="ECO:0000256" key="3">
    <source>
        <dbReference type="HAMAP-Rule" id="MF_02225"/>
    </source>
</evidence>
<name>A0A1D7QW55_9BACI</name>
<dbReference type="KEGG" id="bbev:BBEV_1880"/>
<dbReference type="STRING" id="632773.BBEV_1880"/>
<evidence type="ECO:0000313" key="7">
    <source>
        <dbReference type="EMBL" id="AOM83241.1"/>
    </source>
</evidence>
<keyword evidence="8" id="KW-1185">Reference proteome</keyword>
<dbReference type="EC" id="4.1.1.36" evidence="3"/>
<evidence type="ECO:0000259" key="5">
    <source>
        <dbReference type="Pfam" id="PF02441"/>
    </source>
</evidence>
<feature type="domain" description="DNA/pantothenate metabolism flavoprotein C-terminal" evidence="6">
    <location>
        <begin position="188"/>
        <end position="395"/>
    </location>
</feature>
<gene>
    <name evidence="3 7" type="primary">coaBC</name>
    <name evidence="7" type="ORF">BBEV_1880</name>
</gene>
<dbReference type="Proteomes" id="UP000094463">
    <property type="component" value="Chromosome"/>
</dbReference>
<evidence type="ECO:0000259" key="6">
    <source>
        <dbReference type="Pfam" id="PF04127"/>
    </source>
</evidence>
<evidence type="ECO:0000256" key="2">
    <source>
        <dbReference type="ARBA" id="ARBA00023239"/>
    </source>
</evidence>
<reference evidence="7 8" key="1">
    <citation type="submission" date="2015-08" db="EMBL/GenBank/DDBJ databases">
        <title>The complete genome sequence of Bacillus beveridgei MLTeJB.</title>
        <authorList>
            <person name="Hanson T.E."/>
            <person name="Mesa C."/>
            <person name="Basesman S.M."/>
            <person name="Oremland R.S."/>
        </authorList>
    </citation>
    <scope>NUCLEOTIDE SEQUENCE [LARGE SCALE GENOMIC DNA]</scope>
    <source>
        <strain evidence="7 8">MLTeJB</strain>
    </source>
</reference>
<dbReference type="GO" id="GO:0071513">
    <property type="term" value="C:phosphopantothenoylcysteine decarboxylase complex"/>
    <property type="evidence" value="ECO:0007669"/>
    <property type="project" value="TreeGrafter"/>
</dbReference>
<dbReference type="AlphaFoldDB" id="A0A1D7QW55"/>
<feature type="binding site" evidence="3">
    <location>
        <position position="290"/>
    </location>
    <ligand>
        <name>CTP</name>
        <dbReference type="ChEBI" id="CHEBI:37563"/>
    </ligand>
</feature>
<dbReference type="HAMAP" id="MF_02225">
    <property type="entry name" value="CoaBC"/>
    <property type="match status" value="1"/>
</dbReference>
<dbReference type="GO" id="GO:0015937">
    <property type="term" value="P:coenzyme A biosynthetic process"/>
    <property type="evidence" value="ECO:0007669"/>
    <property type="project" value="UniProtKB-UniRule"/>
</dbReference>
<dbReference type="SUPFAM" id="SSF52507">
    <property type="entry name" value="Homo-oligomeric flavin-containing Cys decarboxylases, HFCD"/>
    <property type="match status" value="1"/>
</dbReference>
<comment type="catalytic activity">
    <reaction evidence="3 4">
        <text>N-[(R)-4-phosphopantothenoyl]-L-cysteine + H(+) = (R)-4'-phosphopantetheine + CO2</text>
        <dbReference type="Rhea" id="RHEA:16793"/>
        <dbReference type="ChEBI" id="CHEBI:15378"/>
        <dbReference type="ChEBI" id="CHEBI:16526"/>
        <dbReference type="ChEBI" id="CHEBI:59458"/>
        <dbReference type="ChEBI" id="CHEBI:61723"/>
        <dbReference type="EC" id="4.1.1.36"/>
    </reaction>
</comment>
<dbReference type="UniPathway" id="UPA00241">
    <property type="reaction ID" value="UER00353"/>
</dbReference>
<keyword evidence="3" id="KW-0479">Metal-binding</keyword>
<proteinExistence type="inferred from homology"/>
<evidence type="ECO:0000313" key="8">
    <source>
        <dbReference type="Proteomes" id="UP000094463"/>
    </source>
</evidence>
<comment type="pathway">
    <text evidence="3 4">Cofactor biosynthesis; coenzyme A biosynthesis; CoA from (R)-pantothenate: step 3/5.</text>
</comment>
<feature type="binding site" evidence="3">
    <location>
        <position position="338"/>
    </location>
    <ligand>
        <name>CTP</name>
        <dbReference type="ChEBI" id="CHEBI:37563"/>
    </ligand>
</feature>
<keyword evidence="2 3" id="KW-0456">Lyase</keyword>
<dbReference type="InterPro" id="IPR007085">
    <property type="entry name" value="DNA/pantothenate-metab_flavo_C"/>
</dbReference>
<dbReference type="InterPro" id="IPR036551">
    <property type="entry name" value="Flavin_trans-like"/>
</dbReference>
<dbReference type="EC" id="6.3.2.5" evidence="3"/>
<protein>
    <recommendedName>
        <fullName evidence="3">Coenzyme A biosynthesis bifunctional protein CoaBC</fullName>
    </recommendedName>
    <alternativeName>
        <fullName evidence="3">DNA/pantothenate metabolism flavoprotein</fullName>
    </alternativeName>
    <alternativeName>
        <fullName evidence="3">Phosphopantothenoylcysteine synthetase/decarboxylase</fullName>
        <shortName evidence="3">PPCS-PPCDC</shortName>
    </alternativeName>
    <domain>
        <recommendedName>
            <fullName evidence="3">Phosphopantothenoylcysteine decarboxylase</fullName>
            <shortName evidence="3">PPC decarboxylase</shortName>
            <shortName evidence="3">PPC-DC</shortName>
            <ecNumber evidence="3">4.1.1.36</ecNumber>
        </recommendedName>
        <alternativeName>
            <fullName evidence="3">CoaC</fullName>
        </alternativeName>
    </domain>
    <domain>
        <recommendedName>
            <fullName evidence="3">Phosphopantothenate--cysteine ligase</fullName>
            <ecNumber evidence="3">6.3.2.5</ecNumber>
        </recommendedName>
        <alternativeName>
            <fullName evidence="3">CoaB</fullName>
        </alternativeName>
        <alternativeName>
            <fullName evidence="3">Phosphopantothenoylcysteine synthetase</fullName>
            <shortName evidence="3">PPC synthetase</shortName>
            <shortName evidence="3">PPC-S</shortName>
        </alternativeName>
    </domain>
</protein>
<dbReference type="Pfam" id="PF02441">
    <property type="entry name" value="Flavoprotein"/>
    <property type="match status" value="1"/>
</dbReference>
<dbReference type="SUPFAM" id="SSF102645">
    <property type="entry name" value="CoaB-like"/>
    <property type="match status" value="1"/>
</dbReference>
<feature type="region of interest" description="Phosphopantothenate--cysteine ligase" evidence="3">
    <location>
        <begin position="192"/>
        <end position="403"/>
    </location>
</feature>
<feature type="domain" description="Flavoprotein" evidence="5">
    <location>
        <begin position="5"/>
        <end position="173"/>
    </location>
</feature>
<keyword evidence="3" id="KW-0460">Magnesium</keyword>
<accession>A0A1D7QW55</accession>
<dbReference type="OrthoDB" id="9802554at2"/>
<keyword evidence="3 4" id="KW-0285">Flavoprotein</keyword>
<dbReference type="InterPro" id="IPR003382">
    <property type="entry name" value="Flavoprotein"/>
</dbReference>
<keyword evidence="3 4" id="KW-0436">Ligase</keyword>
<comment type="cofactor">
    <cofactor evidence="3">
        <name>Mg(2+)</name>
        <dbReference type="ChEBI" id="CHEBI:18420"/>
    </cofactor>
</comment>
<keyword evidence="3 4" id="KW-0288">FMN</keyword>
<organism evidence="7 8">
    <name type="scientific">Salisediminibacterium beveridgei</name>
    <dbReference type="NCBI Taxonomy" id="632773"/>
    <lineage>
        <taxon>Bacteria</taxon>
        <taxon>Bacillati</taxon>
        <taxon>Bacillota</taxon>
        <taxon>Bacilli</taxon>
        <taxon>Bacillales</taxon>
        <taxon>Bacillaceae</taxon>
        <taxon>Salisediminibacterium</taxon>
    </lineage>
</organism>
<feature type="region of interest" description="Phosphopantothenoylcysteine decarboxylase" evidence="3">
    <location>
        <begin position="1"/>
        <end position="191"/>
    </location>
</feature>
<dbReference type="PANTHER" id="PTHR14359">
    <property type="entry name" value="HOMO-OLIGOMERIC FLAVIN CONTAINING CYS DECARBOXYLASE FAMILY"/>
    <property type="match status" value="1"/>
</dbReference>
<comment type="similarity">
    <text evidence="3 4">In the N-terminal section; belongs to the HFCD (homo-oligomeric flavin containing Cys decarboxylase) superfamily.</text>
</comment>
<feature type="active site" description="Proton donor" evidence="3">
    <location>
        <position position="157"/>
    </location>
</feature>
<dbReference type="GO" id="GO:0015941">
    <property type="term" value="P:pantothenate catabolic process"/>
    <property type="evidence" value="ECO:0007669"/>
    <property type="project" value="InterPro"/>
</dbReference>
<dbReference type="InterPro" id="IPR005252">
    <property type="entry name" value="CoaBC"/>
</dbReference>
<dbReference type="GO" id="GO:0046872">
    <property type="term" value="F:metal ion binding"/>
    <property type="evidence" value="ECO:0007669"/>
    <property type="project" value="UniProtKB-KW"/>
</dbReference>
<comment type="cofactor">
    <cofactor evidence="3">
        <name>FMN</name>
        <dbReference type="ChEBI" id="CHEBI:58210"/>
    </cofactor>
    <text evidence="3">Binds 1 FMN per subunit.</text>
</comment>
<dbReference type="RefSeq" id="WP_069365245.1">
    <property type="nucleotide sequence ID" value="NZ_CP012502.1"/>
</dbReference>
<dbReference type="Pfam" id="PF04127">
    <property type="entry name" value="DFP"/>
    <property type="match status" value="1"/>
</dbReference>
<sequence>MGEKKRVLLCVSGGIAVFKAAALTSKLVQQDYEVKVLMTDSAEKFVTPLTFQALSRGYVYDDTFDEPEPEKIAHIDAADWADVVLIAPATANLIGKLANGIGDDMVTTTLLATTAPILIAPAMNVHMYEHPAVQKNMKTLEGYGCRMIEPDDGYLACGYTGKGRLAEPEDLLAVIDHFFKYQENPEWHGKKVLVTAGPTIEPVDPVRYFTNRSSGKMGYAIAEEAAARGAEVTLISGPVMLDVPHGVHRVDVNNAKEMWEAVNARFEETDMVIKAAAVADYRPSEIVQEKVKKHQDNWHIEMEKTHDILKSLGEKKQQQILVGFAAESEKTEEYGKNKLRDKNLDAIAVNNITQAGHGFDGDTNEVMLYFRNGREEKIPLQTKAMVATALLDALTNFFLRQGS</sequence>
<dbReference type="PATRIC" id="fig|632773.3.peg.1969"/>
<dbReference type="GO" id="GO:0004632">
    <property type="term" value="F:phosphopantothenate--cysteine ligase activity"/>
    <property type="evidence" value="ECO:0007669"/>
    <property type="project" value="UniProtKB-UniRule"/>
</dbReference>
<comment type="similarity">
    <text evidence="3 4">In the C-terminal section; belongs to the PPC synthetase family.</text>
</comment>
<comment type="function">
    <text evidence="4">Catalyzes two steps in the biosynthesis of coenzyme A. In the first step cysteine is conjugated to 4'-phosphopantothenate to form 4-phosphopantothenoylcysteine, in the latter compound is decarboxylated to form 4'-phosphopantotheine.</text>
</comment>
<comment type="caution">
    <text evidence="3">Lacks conserved residue(s) required for the propagation of feature annotation.</text>
</comment>
<keyword evidence="1 3" id="KW-0210">Decarboxylase</keyword>
<dbReference type="InterPro" id="IPR035929">
    <property type="entry name" value="CoaB-like_sf"/>
</dbReference>